<dbReference type="InterPro" id="IPR052224">
    <property type="entry name" value="THAP_domain_protein"/>
</dbReference>
<evidence type="ECO:0000313" key="8">
    <source>
        <dbReference type="Proteomes" id="UP000289886"/>
    </source>
</evidence>
<keyword evidence="4 5" id="KW-0238">DNA-binding</keyword>
<keyword evidence="2 5" id="KW-0863">Zinc-finger</keyword>
<sequence>MPRRCVADGCSNTNNGRFKLHKWPKDPKVTRVWTAFVQKTRAFWMKPTKWSHLCSAHFEEQCYNGATILRSGETTAIARSCGIQPRLRVDAYPTVRPKKASIVAKSRPSRNKCVSLSTKHGGLSGSNFDTSWGLSAGMPYMSPLDLLVSAAVSLTHEEEDSKNLDPSFSTVFTSTPQIKEMVTRWKISISKERE</sequence>
<dbReference type="PROSITE" id="PS50950">
    <property type="entry name" value="ZF_THAP"/>
    <property type="match status" value="1"/>
</dbReference>
<dbReference type="SUPFAM" id="SSF57716">
    <property type="entry name" value="Glucocorticoid receptor-like (DNA-binding domain)"/>
    <property type="match status" value="1"/>
</dbReference>
<dbReference type="AlphaFoldDB" id="A0A662YSR6"/>
<evidence type="ECO:0000313" key="7">
    <source>
        <dbReference type="EMBL" id="RXM99126.1"/>
    </source>
</evidence>
<reference evidence="7 8" key="1">
    <citation type="submission" date="2019-01" db="EMBL/GenBank/DDBJ databases">
        <title>Draft Genome and Complete Hox-Cluster Characterization of the Sterlet Sturgeon (Acipenser ruthenus).</title>
        <authorList>
            <person name="Wei Q."/>
        </authorList>
    </citation>
    <scope>NUCLEOTIDE SEQUENCE [LARGE SCALE GENOMIC DNA]</scope>
    <source>
        <strain evidence="7">WHYD16114868_AA</strain>
        <tissue evidence="7">Blood</tissue>
    </source>
</reference>
<protein>
    <submittedName>
        <fullName evidence="7">THAP domain-containing protein 10</fullName>
    </submittedName>
</protein>
<dbReference type="EMBL" id="SCEB01000458">
    <property type="protein sequence ID" value="RXM99126.1"/>
    <property type="molecule type" value="Genomic_DNA"/>
</dbReference>
<evidence type="ECO:0000256" key="1">
    <source>
        <dbReference type="ARBA" id="ARBA00022723"/>
    </source>
</evidence>
<keyword evidence="3" id="KW-0862">Zinc</keyword>
<evidence type="ECO:0000256" key="4">
    <source>
        <dbReference type="ARBA" id="ARBA00023125"/>
    </source>
</evidence>
<proteinExistence type="predicted"/>
<keyword evidence="8" id="KW-1185">Reference proteome</keyword>
<dbReference type="InterPro" id="IPR006612">
    <property type="entry name" value="THAP_Znf"/>
</dbReference>
<accession>A0A662YSR6</accession>
<evidence type="ECO:0000256" key="5">
    <source>
        <dbReference type="PROSITE-ProRule" id="PRU00309"/>
    </source>
</evidence>
<gene>
    <name evidence="7" type="ORF">EOD39_12088</name>
</gene>
<dbReference type="Pfam" id="PF05485">
    <property type="entry name" value="THAP"/>
    <property type="match status" value="1"/>
</dbReference>
<dbReference type="SMART" id="SM00980">
    <property type="entry name" value="THAP"/>
    <property type="match status" value="1"/>
</dbReference>
<dbReference type="GO" id="GO:0008270">
    <property type="term" value="F:zinc ion binding"/>
    <property type="evidence" value="ECO:0007669"/>
    <property type="project" value="UniProtKB-KW"/>
</dbReference>
<comment type="caution">
    <text evidence="7">The sequence shown here is derived from an EMBL/GenBank/DDBJ whole genome shotgun (WGS) entry which is preliminary data.</text>
</comment>
<evidence type="ECO:0000256" key="3">
    <source>
        <dbReference type="ARBA" id="ARBA00022833"/>
    </source>
</evidence>
<dbReference type="PANTHER" id="PTHR46927">
    <property type="entry name" value="AGAP005574-PA"/>
    <property type="match status" value="1"/>
</dbReference>
<dbReference type="Proteomes" id="UP000289886">
    <property type="component" value="Unassembled WGS sequence"/>
</dbReference>
<feature type="domain" description="THAP-type" evidence="6">
    <location>
        <begin position="1"/>
        <end position="96"/>
    </location>
</feature>
<dbReference type="GO" id="GO:0003677">
    <property type="term" value="F:DNA binding"/>
    <property type="evidence" value="ECO:0007669"/>
    <property type="project" value="UniProtKB-UniRule"/>
</dbReference>
<evidence type="ECO:0000259" key="6">
    <source>
        <dbReference type="PROSITE" id="PS50950"/>
    </source>
</evidence>
<organism evidence="7 8">
    <name type="scientific">Acipenser ruthenus</name>
    <name type="common">Sterlet sturgeon</name>
    <dbReference type="NCBI Taxonomy" id="7906"/>
    <lineage>
        <taxon>Eukaryota</taxon>
        <taxon>Metazoa</taxon>
        <taxon>Chordata</taxon>
        <taxon>Craniata</taxon>
        <taxon>Vertebrata</taxon>
        <taxon>Euteleostomi</taxon>
        <taxon>Actinopterygii</taxon>
        <taxon>Chondrostei</taxon>
        <taxon>Acipenseriformes</taxon>
        <taxon>Acipenseridae</taxon>
        <taxon>Acipenser</taxon>
    </lineage>
</organism>
<dbReference type="SMART" id="SM00692">
    <property type="entry name" value="DM3"/>
    <property type="match status" value="1"/>
</dbReference>
<name>A0A662YSR6_ACIRT</name>
<keyword evidence="1" id="KW-0479">Metal-binding</keyword>
<dbReference type="PANTHER" id="PTHR46927:SF2">
    <property type="entry name" value="THAP DOMAIN-CONTAINING PROTEIN 8"/>
    <property type="match status" value="1"/>
</dbReference>
<evidence type="ECO:0000256" key="2">
    <source>
        <dbReference type="ARBA" id="ARBA00022771"/>
    </source>
</evidence>